<feature type="domain" description="Methyltransferase" evidence="1">
    <location>
        <begin position="67"/>
        <end position="156"/>
    </location>
</feature>
<proteinExistence type="predicted"/>
<dbReference type="GeneID" id="30582636"/>
<dbReference type="Proteomes" id="UP000267921">
    <property type="component" value="Unassembled WGS sequence"/>
</dbReference>
<dbReference type="RefSeq" id="WP_072560932.1">
    <property type="nucleotide sequence ID" value="NZ_CP017921.1"/>
</dbReference>
<protein>
    <submittedName>
        <fullName evidence="2 3">SAM-dependent methyltransferase</fullName>
    </submittedName>
    <submittedName>
        <fullName evidence="4">Methyltransferase, FkbM family</fullName>
    </submittedName>
</protein>
<dbReference type="GO" id="GO:0032259">
    <property type="term" value="P:methylation"/>
    <property type="evidence" value="ECO:0007669"/>
    <property type="project" value="UniProtKB-KW"/>
</dbReference>
<dbReference type="EMBL" id="RJJG01000001">
    <property type="protein sequence ID" value="RNI10613.1"/>
    <property type="molecule type" value="Genomic_DNA"/>
</dbReference>
<evidence type="ECO:0000259" key="1">
    <source>
        <dbReference type="Pfam" id="PF13649"/>
    </source>
</evidence>
<dbReference type="OrthoDB" id="57427at2157"/>
<gene>
    <name evidence="2" type="ORF">BHR79_02720</name>
    <name evidence="3" type="ORF">EFE40_00060</name>
    <name evidence="4" type="ORF">SAMN04515625_0371</name>
</gene>
<dbReference type="InterPro" id="IPR050723">
    <property type="entry name" value="CFA/CMAS"/>
</dbReference>
<keyword evidence="5" id="KW-1185">Reference proteome</keyword>
<dbReference type="EMBL" id="CP017921">
    <property type="protein sequence ID" value="APH38509.1"/>
    <property type="molecule type" value="Genomic_DNA"/>
</dbReference>
<evidence type="ECO:0000313" key="7">
    <source>
        <dbReference type="Proteomes" id="UP000267921"/>
    </source>
</evidence>
<evidence type="ECO:0000313" key="5">
    <source>
        <dbReference type="Proteomes" id="UP000186879"/>
    </source>
</evidence>
<dbReference type="STRING" id="2177.BHR79_02720"/>
<dbReference type="Proteomes" id="UP000186879">
    <property type="component" value="Chromosome"/>
</dbReference>
<evidence type="ECO:0000313" key="3">
    <source>
        <dbReference type="EMBL" id="RNI10613.1"/>
    </source>
</evidence>
<dbReference type="Gene3D" id="3.40.50.150">
    <property type="entry name" value="Vaccinia Virus protein VP39"/>
    <property type="match status" value="1"/>
</dbReference>
<reference evidence="3 7" key="3">
    <citation type="submission" date="2018-10" db="EMBL/GenBank/DDBJ databases">
        <title>Cultivation of a novel Methanohalophilus strain from Kebrit Deep of the Red Sea and a genomic comparison of members of the genus Methanohalophilus.</title>
        <authorList>
            <person name="Guan Y."/>
            <person name="Ngugi D.K."/>
            <person name="Stingl U."/>
        </authorList>
    </citation>
    <scope>NUCLEOTIDE SEQUENCE [LARGE SCALE GENOMIC DNA]</scope>
    <source>
        <strain evidence="3 7">DSM 3094</strain>
    </source>
</reference>
<dbReference type="SUPFAM" id="SSF53335">
    <property type="entry name" value="S-adenosyl-L-methionine-dependent methyltransferases"/>
    <property type="match status" value="1"/>
</dbReference>
<sequence>MLYDEIDWANVWIEQMKLHNEADEQVQQPDRWGTYENAKRFWQSSRKSGKRLEKTLKEIEHDSDSRILDIGAGPGSMAIPLAQRVSHVTAVEPAEGMTEVLKENIEDYHLDNVACIQKNWEDVSFEELDSPYDVVVASYSLHVPDIREAIEKIQQVSSGRVYIYWFAGLTSWDRNYSRIWQQLHGRQYYPSPKCDVLYNVLYRMGIYPDMENFELTHYTRFSSLEEAVQHYKPHYKIATNEQEQILRSHLEQILEKEGDELVQVGRSSRVKISWDNSH</sequence>
<reference evidence="2 5" key="1">
    <citation type="submission" date="2016-10" db="EMBL/GenBank/DDBJ databases">
        <title>Methanohalophilus halophilus.</title>
        <authorList>
            <person name="L'haridon S."/>
        </authorList>
    </citation>
    <scope>NUCLEOTIDE SEQUENCE [LARGE SCALE GENOMIC DNA]</scope>
    <source>
        <strain evidence="2 5">Z-7982</strain>
    </source>
</reference>
<keyword evidence="2" id="KW-0489">Methyltransferase</keyword>
<dbReference type="CDD" id="cd02440">
    <property type="entry name" value="AdoMet_MTases"/>
    <property type="match status" value="1"/>
</dbReference>
<dbReference type="PANTHER" id="PTHR43667">
    <property type="entry name" value="CYCLOPROPANE-FATTY-ACYL-PHOSPHOLIPID SYNTHASE"/>
    <property type="match status" value="1"/>
</dbReference>
<dbReference type="AlphaFoldDB" id="A0A1L3Q0W3"/>
<organism evidence="2 5">
    <name type="scientific">Methanohalophilus halophilus</name>
    <dbReference type="NCBI Taxonomy" id="2177"/>
    <lineage>
        <taxon>Archaea</taxon>
        <taxon>Methanobacteriati</taxon>
        <taxon>Methanobacteriota</taxon>
        <taxon>Stenosarchaea group</taxon>
        <taxon>Methanomicrobia</taxon>
        <taxon>Methanosarcinales</taxon>
        <taxon>Methanosarcinaceae</taxon>
        <taxon>Methanohalophilus</taxon>
    </lineage>
</organism>
<name>A0A1L3Q0W3_9EURY</name>
<dbReference type="GO" id="GO:0008168">
    <property type="term" value="F:methyltransferase activity"/>
    <property type="evidence" value="ECO:0007669"/>
    <property type="project" value="UniProtKB-KW"/>
</dbReference>
<evidence type="ECO:0000313" key="6">
    <source>
        <dbReference type="Proteomes" id="UP000198669"/>
    </source>
</evidence>
<dbReference type="InterPro" id="IPR041698">
    <property type="entry name" value="Methyltransf_25"/>
</dbReference>
<dbReference type="PANTHER" id="PTHR43667:SF2">
    <property type="entry name" value="FATTY ACID C-METHYL TRANSFERASE"/>
    <property type="match status" value="1"/>
</dbReference>
<dbReference type="KEGG" id="mhaz:BHR79_02720"/>
<keyword evidence="2" id="KW-0808">Transferase</keyword>
<accession>A0A1L3Q0W3</accession>
<dbReference type="Pfam" id="PF13649">
    <property type="entry name" value="Methyltransf_25"/>
    <property type="match status" value="1"/>
</dbReference>
<dbReference type="Proteomes" id="UP000198669">
    <property type="component" value="Unassembled WGS sequence"/>
</dbReference>
<evidence type="ECO:0000313" key="2">
    <source>
        <dbReference type="EMBL" id="APH38509.1"/>
    </source>
</evidence>
<evidence type="ECO:0000313" key="4">
    <source>
        <dbReference type="EMBL" id="SDW11532.1"/>
    </source>
</evidence>
<dbReference type="InterPro" id="IPR029063">
    <property type="entry name" value="SAM-dependent_MTases_sf"/>
</dbReference>
<reference evidence="4 6" key="2">
    <citation type="submission" date="2016-10" db="EMBL/GenBank/DDBJ databases">
        <authorList>
            <person name="de Groot N.N."/>
        </authorList>
    </citation>
    <scope>NUCLEOTIDE SEQUENCE [LARGE SCALE GENOMIC DNA]</scope>
    <source>
        <strain evidence="4 6">Z-7982</strain>
    </source>
</reference>
<dbReference type="EMBL" id="FNMU01000001">
    <property type="protein sequence ID" value="SDW11532.1"/>
    <property type="molecule type" value="Genomic_DNA"/>
</dbReference>